<gene>
    <name evidence="2" type="ordered locus">trd_A0104</name>
</gene>
<geneLocation type="plasmid" evidence="3">
    <name>Tros</name>
</geneLocation>
<evidence type="ECO:0000313" key="3">
    <source>
        <dbReference type="Proteomes" id="UP000000447"/>
    </source>
</evidence>
<dbReference type="KEGG" id="tro:trd_A0104"/>
<dbReference type="InterPro" id="IPR025248">
    <property type="entry name" value="DUF4007"/>
</dbReference>
<dbReference type="EMBL" id="CP001276">
    <property type="protein sequence ID" value="ACM06655.1"/>
    <property type="molecule type" value="Genomic_DNA"/>
</dbReference>
<evidence type="ECO:0000313" key="2">
    <source>
        <dbReference type="EMBL" id="ACM06655.1"/>
    </source>
</evidence>
<reference evidence="2 3" key="1">
    <citation type="journal article" date="2009" name="PLoS ONE">
        <title>Complete genome sequence of the aerobic CO-oxidizing thermophile Thermomicrobium roseum.</title>
        <authorList>
            <person name="Wu D."/>
            <person name="Raymond J."/>
            <person name="Wu M."/>
            <person name="Chatterji S."/>
            <person name="Ren Q."/>
            <person name="Graham J.E."/>
            <person name="Bryant D.A."/>
            <person name="Robb F."/>
            <person name="Colman A."/>
            <person name="Tallon L.J."/>
            <person name="Badger J.H."/>
            <person name="Madupu R."/>
            <person name="Ward N.L."/>
            <person name="Eisen J.A."/>
        </authorList>
    </citation>
    <scope>NUCLEOTIDE SEQUENCE [LARGE SCALE GENOMIC DNA]</scope>
    <source>
        <strain evidence="3">ATCC 27502 / DSM 5159 / P-2</strain>
        <plasmid evidence="2">unnamed</plasmid>
    </source>
</reference>
<dbReference type="HOGENOM" id="CLU_1282541_0_0_0"/>
<sequence>MHYHLSAPQGPGPWFWHYLVTRVLKPGYEISGHHLAQELAHALREHGGTRLQERTIRTTATVFIGSYAKPEGLSAIRLLQQVGRDRYLVRQPEPVPLWVFAYALVDTWRQLWPDRVTVNLASLFEPGGLSSIFFLDEASVDQLVVSLAREGLIDLYRVAPPYQLVRRWEGDPRGQILERVYEHP</sequence>
<protein>
    <recommendedName>
        <fullName evidence="1">DUF4007 domain-containing protein</fullName>
    </recommendedName>
</protein>
<name>B9L2U0_THERP</name>
<feature type="domain" description="DUF4007" evidence="1">
    <location>
        <begin position="1"/>
        <end position="181"/>
    </location>
</feature>
<dbReference type="Proteomes" id="UP000000447">
    <property type="component" value="Plasmid unnamed"/>
</dbReference>
<keyword evidence="3" id="KW-1185">Reference proteome</keyword>
<proteinExistence type="predicted"/>
<dbReference type="Pfam" id="PF13182">
    <property type="entry name" value="DUF4007"/>
    <property type="match status" value="1"/>
</dbReference>
<organism evidence="2 3">
    <name type="scientific">Thermomicrobium roseum (strain ATCC 27502 / DSM 5159 / P-2)</name>
    <dbReference type="NCBI Taxonomy" id="309801"/>
    <lineage>
        <taxon>Bacteria</taxon>
        <taxon>Pseudomonadati</taxon>
        <taxon>Thermomicrobiota</taxon>
        <taxon>Thermomicrobia</taxon>
        <taxon>Thermomicrobiales</taxon>
        <taxon>Thermomicrobiaceae</taxon>
        <taxon>Thermomicrobium</taxon>
    </lineage>
</organism>
<evidence type="ECO:0000259" key="1">
    <source>
        <dbReference type="Pfam" id="PF13182"/>
    </source>
</evidence>
<keyword evidence="2" id="KW-0614">Plasmid</keyword>
<accession>B9L2U0</accession>
<dbReference type="AlphaFoldDB" id="B9L2U0"/>